<protein>
    <submittedName>
        <fullName evidence="2">4Fe-4S ferredoxin iron-sulfur binding domain protein</fullName>
    </submittedName>
</protein>
<organism evidence="2 3">
    <name type="scientific">Ignisphaera aggregans (strain DSM 17230 / JCM 13409 / AQ1.S1)</name>
    <dbReference type="NCBI Taxonomy" id="583356"/>
    <lineage>
        <taxon>Archaea</taxon>
        <taxon>Thermoproteota</taxon>
        <taxon>Thermoprotei</taxon>
        <taxon>Desulfurococcales</taxon>
        <taxon>Desulfurococcaceae</taxon>
        <taxon>Ignisphaera</taxon>
    </lineage>
</organism>
<evidence type="ECO:0000313" key="3">
    <source>
        <dbReference type="Proteomes" id="UP000001304"/>
    </source>
</evidence>
<accession>E0SRX2</accession>
<proteinExistence type="predicted"/>
<dbReference type="Gene3D" id="3.30.70.20">
    <property type="match status" value="2"/>
</dbReference>
<evidence type="ECO:0000313" key="2">
    <source>
        <dbReference type="EMBL" id="ADM27322.1"/>
    </source>
</evidence>
<feature type="domain" description="4Fe-4S ferredoxin-type" evidence="1">
    <location>
        <begin position="38"/>
        <end position="66"/>
    </location>
</feature>
<dbReference type="Proteomes" id="UP000001304">
    <property type="component" value="Chromosome"/>
</dbReference>
<dbReference type="EMBL" id="CP002098">
    <property type="protein sequence ID" value="ADM27322.1"/>
    <property type="molecule type" value="Genomic_DNA"/>
</dbReference>
<sequence length="66" mass="7620">MGIAKKNKAPYINYTVCKKCTTCIDTCIFKAIYMDIDGYIKIDYNKCRKCSIKICIYTCPYGAIRE</sequence>
<name>E0SRX2_IGNAA</name>
<dbReference type="BioCyc" id="IAGG583356:GHAH-488-MONOMER"/>
<reference evidence="2 3" key="1">
    <citation type="journal article" date="2010" name="Stand. Genomic Sci.">
        <title>Complete genome sequence of Ignisphaera aggregans type strain (AQ1.S1).</title>
        <authorList>
            <person name="Goker M."/>
            <person name="Held B."/>
            <person name="Lapidus A."/>
            <person name="Nolan M."/>
            <person name="Spring S."/>
            <person name="Yasawong M."/>
            <person name="Lucas S."/>
            <person name="Glavina Del Rio T."/>
            <person name="Tice H."/>
            <person name="Cheng J.F."/>
            <person name="Goodwin L."/>
            <person name="Tapia R."/>
            <person name="Pitluck S."/>
            <person name="Liolios K."/>
            <person name="Ivanova N."/>
            <person name="Mavromatis K."/>
            <person name="Mikhailova N."/>
            <person name="Pati A."/>
            <person name="Chen A."/>
            <person name="Palaniappan K."/>
            <person name="Brambilla E."/>
            <person name="Land M."/>
            <person name="Hauser L."/>
            <person name="Chang Y.J."/>
            <person name="Jeffries C.D."/>
            <person name="Brettin T."/>
            <person name="Detter J.C."/>
            <person name="Han C."/>
            <person name="Rohde M."/>
            <person name="Sikorski J."/>
            <person name="Woyke T."/>
            <person name="Bristow J."/>
            <person name="Eisen J.A."/>
            <person name="Markowitz V."/>
            <person name="Hugenholtz P."/>
            <person name="Kyrpides N.C."/>
            <person name="Klenk H.P."/>
        </authorList>
    </citation>
    <scope>NUCLEOTIDE SEQUENCE [LARGE SCALE GENOMIC DNA]</scope>
    <source>
        <strain evidence="3">DSM 17230 / JCM 13409 / AQ1.S1</strain>
    </source>
</reference>
<dbReference type="AlphaFoldDB" id="E0SRX2"/>
<dbReference type="SUPFAM" id="SSF54862">
    <property type="entry name" value="4Fe-4S ferredoxins"/>
    <property type="match status" value="1"/>
</dbReference>
<dbReference type="KEGG" id="iag:Igag_0484"/>
<evidence type="ECO:0000259" key="1">
    <source>
        <dbReference type="PROSITE" id="PS51379"/>
    </source>
</evidence>
<dbReference type="STRING" id="583356.Igag_0484"/>
<gene>
    <name evidence="2" type="ordered locus">Igag_0484</name>
</gene>
<dbReference type="Pfam" id="PF12838">
    <property type="entry name" value="Fer4_7"/>
    <property type="match status" value="1"/>
</dbReference>
<dbReference type="PROSITE" id="PS51379">
    <property type="entry name" value="4FE4S_FER_2"/>
    <property type="match status" value="2"/>
</dbReference>
<dbReference type="HOGENOM" id="CLU_139698_5_6_2"/>
<keyword evidence="3" id="KW-1185">Reference proteome</keyword>
<dbReference type="InterPro" id="IPR017896">
    <property type="entry name" value="4Fe4S_Fe-S-bd"/>
</dbReference>
<feature type="domain" description="4Fe-4S ferredoxin-type" evidence="1">
    <location>
        <begin position="8"/>
        <end position="37"/>
    </location>
</feature>